<reference evidence="1 2" key="1">
    <citation type="submission" date="2020-12" db="EMBL/GenBank/DDBJ databases">
        <title>FDA dAtabase for Regulatory Grade micrObial Sequences (FDA-ARGOS): Supporting development and validation of Infectious Disease Dx tests.</title>
        <authorList>
            <person name="Nelson B."/>
            <person name="Plummer A."/>
            <person name="Tallon L."/>
            <person name="Sadzewicz L."/>
            <person name="Zhao X."/>
            <person name="Boylan J."/>
            <person name="Ott S."/>
            <person name="Bowen H."/>
            <person name="Vavikolanu K."/>
            <person name="Mehta A."/>
            <person name="Aluvathingal J."/>
            <person name="Nadendla S."/>
            <person name="Myers T."/>
            <person name="Yan Y."/>
            <person name="Sichtig H."/>
        </authorList>
    </citation>
    <scope>NUCLEOTIDE SEQUENCE [LARGE SCALE GENOMIC DNA]</scope>
    <source>
        <strain evidence="1 2">FDAARGOS_899</strain>
    </source>
</reference>
<dbReference type="RefSeq" id="WP_006028978.1">
    <property type="nucleotide sequence ID" value="NZ_CP013382.1"/>
</dbReference>
<name>A0A7U4SUP6_9BURK</name>
<proteinExistence type="predicted"/>
<sequence>MAPDPANSHAFGAARALVLEGAAQPSGYTEPLLHRYRLAFKQRLNAGDAAL</sequence>
<dbReference type="InterPro" id="IPR044856">
    <property type="entry name" value="Malate_synth_C_sf"/>
</dbReference>
<evidence type="ECO:0000313" key="1">
    <source>
        <dbReference type="EMBL" id="QPS46514.1"/>
    </source>
</evidence>
<dbReference type="EMBL" id="CP065687">
    <property type="protein sequence ID" value="QPS46514.1"/>
    <property type="molecule type" value="Genomic_DNA"/>
</dbReference>
<accession>A0A7U4SUP6</accession>
<dbReference type="KEGG" id="bhg:I6G56_31100"/>
<protein>
    <submittedName>
        <fullName evidence="1">Malate synthase</fullName>
    </submittedName>
</protein>
<organism evidence="1 2">
    <name type="scientific">Burkholderia humptydooensis</name>
    <dbReference type="NCBI Taxonomy" id="430531"/>
    <lineage>
        <taxon>Bacteria</taxon>
        <taxon>Pseudomonadati</taxon>
        <taxon>Pseudomonadota</taxon>
        <taxon>Betaproteobacteria</taxon>
        <taxon>Burkholderiales</taxon>
        <taxon>Burkholderiaceae</taxon>
        <taxon>Burkholderia</taxon>
        <taxon>pseudomallei group</taxon>
    </lineage>
</organism>
<gene>
    <name evidence="1" type="ORF">I6G56_31100</name>
</gene>
<dbReference type="Gene3D" id="1.20.1220.12">
    <property type="entry name" value="Malate synthase, domain III"/>
    <property type="match status" value="1"/>
</dbReference>
<dbReference type="Proteomes" id="UP000594943">
    <property type="component" value="Chromosome 2"/>
</dbReference>
<accession>A0A7T2U6I5</accession>
<dbReference type="SUPFAM" id="SSF51645">
    <property type="entry name" value="Malate synthase G"/>
    <property type="match status" value="1"/>
</dbReference>
<dbReference type="AlphaFoldDB" id="A0A7U4SUP6"/>
<dbReference type="GO" id="GO:0003824">
    <property type="term" value="F:catalytic activity"/>
    <property type="evidence" value="ECO:0007669"/>
    <property type="project" value="InterPro"/>
</dbReference>
<evidence type="ECO:0000313" key="2">
    <source>
        <dbReference type="Proteomes" id="UP000594943"/>
    </source>
</evidence>
<dbReference type="InterPro" id="IPR011076">
    <property type="entry name" value="Malate_synth_sf"/>
</dbReference>